<comment type="caution">
    <text evidence="6">Lacks conserved residue(s) required for the propagation of feature annotation.</text>
</comment>
<evidence type="ECO:0000313" key="7">
    <source>
        <dbReference type="EMBL" id="SNR70785.1"/>
    </source>
</evidence>
<keyword evidence="4 6" id="KW-0808">Transferase</keyword>
<evidence type="ECO:0000256" key="1">
    <source>
        <dbReference type="ARBA" id="ARBA00022490"/>
    </source>
</evidence>
<evidence type="ECO:0000256" key="2">
    <source>
        <dbReference type="ARBA" id="ARBA00022552"/>
    </source>
</evidence>
<evidence type="ECO:0000256" key="3">
    <source>
        <dbReference type="ARBA" id="ARBA00022603"/>
    </source>
</evidence>
<name>A0A238YHW0_9BACT</name>
<dbReference type="HAMAP" id="MF_00074">
    <property type="entry name" value="16SrRNA_methyltr_G"/>
    <property type="match status" value="1"/>
</dbReference>
<accession>A0A238YHW0</accession>
<dbReference type="Gene3D" id="3.40.50.150">
    <property type="entry name" value="Vaccinia Virus protein VP39"/>
    <property type="match status" value="1"/>
</dbReference>
<organism evidence="7 8">
    <name type="scientific">Desulfurobacterium atlanticum</name>
    <dbReference type="NCBI Taxonomy" id="240169"/>
    <lineage>
        <taxon>Bacteria</taxon>
        <taxon>Pseudomonadati</taxon>
        <taxon>Aquificota</taxon>
        <taxon>Aquificia</taxon>
        <taxon>Desulfurobacteriales</taxon>
        <taxon>Desulfurobacteriaceae</taxon>
        <taxon>Desulfurobacterium</taxon>
    </lineage>
</organism>
<dbReference type="Proteomes" id="UP000198405">
    <property type="component" value="Unassembled WGS sequence"/>
</dbReference>
<keyword evidence="5 6" id="KW-0949">S-adenosyl-L-methionine</keyword>
<dbReference type="NCBIfam" id="TIGR00138">
    <property type="entry name" value="rsmG_gidB"/>
    <property type="match status" value="1"/>
</dbReference>
<dbReference type="EMBL" id="FZOB01000003">
    <property type="protein sequence ID" value="SNR70785.1"/>
    <property type="molecule type" value="Genomic_DNA"/>
</dbReference>
<dbReference type="PANTHER" id="PTHR31760:SF0">
    <property type="entry name" value="S-ADENOSYL-L-METHIONINE-DEPENDENT METHYLTRANSFERASES SUPERFAMILY PROTEIN"/>
    <property type="match status" value="1"/>
</dbReference>
<sequence>MLEKLCELNNIRLTKEQIKKFNTYKELLKKWGKRINITSILDDEGIETKHFFDSIVGIKAFKKAGIELKGKEIADVGSGGGFPGIPLAIMVPESRFTLIEPRHKRVVFLEQVKRALNLSNVEIVGKRVEEISNKKFDILTMRAVEDPEDAAKITKRFLDEGAVLCIYRGKEPFKENLKGLNIRNINLELKGVNFSRHFLFITKGDRYGNKN</sequence>
<evidence type="ECO:0000313" key="8">
    <source>
        <dbReference type="Proteomes" id="UP000198405"/>
    </source>
</evidence>
<dbReference type="CDD" id="cd02440">
    <property type="entry name" value="AdoMet_MTases"/>
    <property type="match status" value="1"/>
</dbReference>
<keyword evidence="8" id="KW-1185">Reference proteome</keyword>
<dbReference type="RefSeq" id="WP_245807327.1">
    <property type="nucleotide sequence ID" value="NZ_FZOB01000003.1"/>
</dbReference>
<keyword evidence="1 6" id="KW-0963">Cytoplasm</keyword>
<evidence type="ECO:0000256" key="6">
    <source>
        <dbReference type="HAMAP-Rule" id="MF_00074"/>
    </source>
</evidence>
<feature type="binding site" evidence="6">
    <location>
        <position position="77"/>
    </location>
    <ligand>
        <name>S-adenosyl-L-methionine</name>
        <dbReference type="ChEBI" id="CHEBI:59789"/>
    </ligand>
</feature>
<comment type="subcellular location">
    <subcellularLocation>
        <location evidence="6">Cytoplasm</location>
    </subcellularLocation>
</comment>
<dbReference type="Pfam" id="PF02527">
    <property type="entry name" value="GidB"/>
    <property type="match status" value="1"/>
</dbReference>
<dbReference type="SUPFAM" id="SSF53335">
    <property type="entry name" value="S-adenosyl-L-methionine-dependent methyltransferases"/>
    <property type="match status" value="1"/>
</dbReference>
<gene>
    <name evidence="6" type="primary">rsmG</name>
    <name evidence="7" type="ORF">SAMN06265340_103173</name>
</gene>
<reference evidence="8" key="1">
    <citation type="submission" date="2017-06" db="EMBL/GenBank/DDBJ databases">
        <authorList>
            <person name="Varghese N."/>
            <person name="Submissions S."/>
        </authorList>
    </citation>
    <scope>NUCLEOTIDE SEQUENCE [LARGE SCALE GENOMIC DNA]</scope>
    <source>
        <strain evidence="8">DSM 15668</strain>
    </source>
</reference>
<dbReference type="PANTHER" id="PTHR31760">
    <property type="entry name" value="S-ADENOSYL-L-METHIONINE-DEPENDENT METHYLTRANSFERASES SUPERFAMILY PROTEIN"/>
    <property type="match status" value="1"/>
</dbReference>
<dbReference type="InterPro" id="IPR029063">
    <property type="entry name" value="SAM-dependent_MTases_sf"/>
</dbReference>
<dbReference type="PIRSF" id="PIRSF003078">
    <property type="entry name" value="GidB"/>
    <property type="match status" value="1"/>
</dbReference>
<dbReference type="EC" id="2.1.1.-" evidence="6"/>
<feature type="binding site" evidence="6">
    <location>
        <begin position="128"/>
        <end position="129"/>
    </location>
    <ligand>
        <name>S-adenosyl-L-methionine</name>
        <dbReference type="ChEBI" id="CHEBI:59789"/>
    </ligand>
</feature>
<proteinExistence type="inferred from homology"/>
<feature type="binding site" evidence="6">
    <location>
        <position position="142"/>
    </location>
    <ligand>
        <name>S-adenosyl-L-methionine</name>
        <dbReference type="ChEBI" id="CHEBI:59789"/>
    </ligand>
</feature>
<dbReference type="GO" id="GO:0005829">
    <property type="term" value="C:cytosol"/>
    <property type="evidence" value="ECO:0007669"/>
    <property type="project" value="TreeGrafter"/>
</dbReference>
<dbReference type="InterPro" id="IPR003682">
    <property type="entry name" value="rRNA_ssu_MeTfrase_G"/>
</dbReference>
<comment type="similarity">
    <text evidence="6">Belongs to the methyltransferase superfamily. RNA methyltransferase RsmG family.</text>
</comment>
<evidence type="ECO:0000256" key="5">
    <source>
        <dbReference type="ARBA" id="ARBA00022691"/>
    </source>
</evidence>
<keyword evidence="3 6" id="KW-0489">Methyltransferase</keyword>
<evidence type="ECO:0000256" key="4">
    <source>
        <dbReference type="ARBA" id="ARBA00022679"/>
    </source>
</evidence>
<keyword evidence="2 6" id="KW-0698">rRNA processing</keyword>
<dbReference type="AlphaFoldDB" id="A0A238YHW0"/>
<comment type="function">
    <text evidence="6">Specifically methylates the N7 position of a guanine in 16S rRNA.</text>
</comment>
<feature type="binding site" evidence="6">
    <location>
        <position position="82"/>
    </location>
    <ligand>
        <name>S-adenosyl-L-methionine</name>
        <dbReference type="ChEBI" id="CHEBI:59789"/>
    </ligand>
</feature>
<dbReference type="GO" id="GO:0070043">
    <property type="term" value="F:rRNA (guanine-N7-)-methyltransferase activity"/>
    <property type="evidence" value="ECO:0007669"/>
    <property type="project" value="UniProtKB-UniRule"/>
</dbReference>
<protein>
    <recommendedName>
        <fullName evidence="6">Ribosomal RNA small subunit methyltransferase G</fullName>
        <ecNumber evidence="6">2.1.1.-</ecNumber>
    </recommendedName>
    <alternativeName>
        <fullName evidence="6">16S rRNA 7-methylguanosine methyltransferase</fullName>
        <shortName evidence="6">16S rRNA m7G methyltransferase</shortName>
    </alternativeName>
</protein>